<dbReference type="InterPro" id="IPR046112">
    <property type="entry name" value="DUF6049"/>
</dbReference>
<dbReference type="RefSeq" id="WP_179768369.1">
    <property type="nucleotide sequence ID" value="NZ_JACCFO010000001.1"/>
</dbReference>
<sequence length="829" mass="85565">MRRLLHVGAVAATTAALLPALAAFSPAQAPAADPGQADNRPDPLVVEEITPTSVGRNSTVEITGEVTNTTERAVEDVTVRFRYSTTGVADRSELDAYAAGEGVQPESVGADTEIEGGLEPGESAEFTLRVEAADLDLSEFGVYPMVVEAVNGAGADMGAKRTFLPYRGGSAPDPVGIAWVWPLMDCPQRADDDTYLGGSLTESLAPEGRLGRLLTAGAQNDDVSLDPAEPGESAEPTESAEPSASASPSPGGGADDEESGGAGSGGSADSPAVPVTWAVDPGLLDDIDRLTSPYQVMADDGAATAPADMEASAAAEVWLDQARAALADDAVIATPYASADLAALLRHDLDSDAETAIALGYDTVERVLGLPAEPALAVPADGMLNTPTRELYQRMGATGFLLREAAMPAASWVGHTPSAAAPLDLGEGEEGTALVADSGLTEVLDADTSDPGDAALAQQRFAAETAMIAAERPGTDRTVVAYPPADWNPGAGFAQGVLEATDTLPWLEPVDLNDVRPEGGAAGQDRTGPEYPRSASRAELSGSYLDEVKDIRGNIRLFNSILVDEEDPFRPAVLRLESVAWRERDDLSETAVDRVADAVRTDMEKVRIIPSEPVTLASATGTIGVLIANDLEDHTVRVNLSLLSANPERLAIGNYQDPIQDPIEIGPGDRTTVYVRLTARVNGRTMIQMNLHNISGEPIAEEQFLSVNATGMGTQALVISGAGALVLVAALTPRALRKWRRGRETAAAAEPPEGTEGTESAEDAEGAVSEGTGTAQQDTSAGDGGAAPGESPAPMQENEEEPPSTRPGGPDTAPPSGGKGGTGDSPAGG</sequence>
<evidence type="ECO:0000313" key="5">
    <source>
        <dbReference type="Proteomes" id="UP000575985"/>
    </source>
</evidence>
<feature type="chain" id="PRO_5033011395" description="Secreted protein" evidence="3">
    <location>
        <begin position="32"/>
        <end position="829"/>
    </location>
</feature>
<feature type="compositionally biased region" description="Polar residues" evidence="1">
    <location>
        <begin position="771"/>
        <end position="780"/>
    </location>
</feature>
<feature type="region of interest" description="Disordered" evidence="1">
    <location>
        <begin position="514"/>
        <end position="535"/>
    </location>
</feature>
<dbReference type="GO" id="GO:0005975">
    <property type="term" value="P:carbohydrate metabolic process"/>
    <property type="evidence" value="ECO:0007669"/>
    <property type="project" value="UniProtKB-ARBA"/>
</dbReference>
<dbReference type="Proteomes" id="UP000575985">
    <property type="component" value="Unassembled WGS sequence"/>
</dbReference>
<feature type="transmembrane region" description="Helical" evidence="2">
    <location>
        <begin position="712"/>
        <end position="731"/>
    </location>
</feature>
<feature type="compositionally biased region" description="Low complexity" evidence="1">
    <location>
        <begin position="227"/>
        <end position="249"/>
    </location>
</feature>
<dbReference type="Gene3D" id="2.60.40.10">
    <property type="entry name" value="Immunoglobulins"/>
    <property type="match status" value="1"/>
</dbReference>
<dbReference type="Pfam" id="PF19516">
    <property type="entry name" value="DUF6049"/>
    <property type="match status" value="1"/>
</dbReference>
<proteinExistence type="predicted"/>
<feature type="signal peptide" evidence="3">
    <location>
        <begin position="1"/>
        <end position="31"/>
    </location>
</feature>
<evidence type="ECO:0008006" key="6">
    <source>
        <dbReference type="Google" id="ProtNLM"/>
    </source>
</evidence>
<name>A0A853BRV5_9ACTN</name>
<feature type="region of interest" description="Disordered" evidence="1">
    <location>
        <begin position="221"/>
        <end position="274"/>
    </location>
</feature>
<keyword evidence="2" id="KW-0812">Transmembrane</keyword>
<accession>A0A853BRV5</accession>
<protein>
    <recommendedName>
        <fullName evidence="6">Secreted protein</fullName>
    </recommendedName>
</protein>
<gene>
    <name evidence="4" type="ORF">HNR12_003359</name>
</gene>
<dbReference type="AlphaFoldDB" id="A0A853BRV5"/>
<evidence type="ECO:0000256" key="3">
    <source>
        <dbReference type="SAM" id="SignalP"/>
    </source>
</evidence>
<dbReference type="InterPro" id="IPR013783">
    <property type="entry name" value="Ig-like_fold"/>
</dbReference>
<keyword evidence="5" id="KW-1185">Reference proteome</keyword>
<organism evidence="4 5">
    <name type="scientific">Streptomonospora nanhaiensis</name>
    <dbReference type="NCBI Taxonomy" id="1323731"/>
    <lineage>
        <taxon>Bacteria</taxon>
        <taxon>Bacillati</taxon>
        <taxon>Actinomycetota</taxon>
        <taxon>Actinomycetes</taxon>
        <taxon>Streptosporangiales</taxon>
        <taxon>Nocardiopsidaceae</taxon>
        <taxon>Streptomonospora</taxon>
    </lineage>
</organism>
<keyword evidence="2" id="KW-0472">Membrane</keyword>
<evidence type="ECO:0000313" key="4">
    <source>
        <dbReference type="EMBL" id="NYI97082.1"/>
    </source>
</evidence>
<keyword evidence="3" id="KW-0732">Signal</keyword>
<keyword evidence="2" id="KW-1133">Transmembrane helix</keyword>
<feature type="compositionally biased region" description="Low complexity" evidence="1">
    <location>
        <begin position="745"/>
        <end position="758"/>
    </location>
</feature>
<evidence type="ECO:0000256" key="1">
    <source>
        <dbReference type="SAM" id="MobiDB-lite"/>
    </source>
</evidence>
<comment type="caution">
    <text evidence="4">The sequence shown here is derived from an EMBL/GenBank/DDBJ whole genome shotgun (WGS) entry which is preliminary data.</text>
</comment>
<feature type="compositionally biased region" description="Gly residues" evidence="1">
    <location>
        <begin position="817"/>
        <end position="829"/>
    </location>
</feature>
<reference evidence="4 5" key="1">
    <citation type="submission" date="2020-07" db="EMBL/GenBank/DDBJ databases">
        <title>Sequencing the genomes of 1000 actinobacteria strains.</title>
        <authorList>
            <person name="Klenk H.-P."/>
        </authorList>
    </citation>
    <scope>NUCLEOTIDE SEQUENCE [LARGE SCALE GENOMIC DNA]</scope>
    <source>
        <strain evidence="4 5">DSM 45927</strain>
    </source>
</reference>
<evidence type="ECO:0000256" key="2">
    <source>
        <dbReference type="SAM" id="Phobius"/>
    </source>
</evidence>
<dbReference type="EMBL" id="JACCFO010000001">
    <property type="protein sequence ID" value="NYI97082.1"/>
    <property type="molecule type" value="Genomic_DNA"/>
</dbReference>
<feature type="region of interest" description="Disordered" evidence="1">
    <location>
        <begin position="740"/>
        <end position="829"/>
    </location>
</feature>